<sequence>MRWTIKPKPHQAKIKELSQALQVDENIAILLLQRGIETFEQARQFFRPSLSDLHDPYLMKDMDKAVTRIEAAIASNENILIFGDYDVDGTTAVSLVSSYLKSYYPHIDTYIPDRYDEGYGISYKGIDYADDNGISLIIALDCGIKSIDHVAYAKAKNIDFIICDHHRPGDILPDATAVLDPKRTDCSYPYDELCGCGVGFKLIQALGQNRNQTIDDLIPYLDLVATAIAADIVPMTGENRILAKFGLEVINSAPRPGIKAMVQNLKKKVLTITDVVFIIAPRINAAGRIKHGNYAVELLSEFDLEQATAFASQIEIFNADRKDLDKQITQEALLQIEENAEEAKFTTVVYQEDWHKGVIGIVASRLIETHYRPTIVFTKSGDKLAASARSVKDFDIYNALEASAEHLEQFGGHMYAAGMTLKEENYSAFKDKFEEVVRETINPDLLTPEISADLEMELNGIDPKFFRILKQFEPFGPQNMTPVFLSRQVYDTGYGKTLGKDEEHLRLFVKQGDGDGFAAIGFGLAPKKMLTGNQKTFDIVYSVDENEWNNTISLQLKLRDIKENHE</sequence>
<evidence type="ECO:0000259" key="8">
    <source>
        <dbReference type="Pfam" id="PF17768"/>
    </source>
</evidence>
<dbReference type="GO" id="GO:0008409">
    <property type="term" value="F:5'-3' exonuclease activity"/>
    <property type="evidence" value="ECO:0007669"/>
    <property type="project" value="InterPro"/>
</dbReference>
<keyword evidence="5 9" id="KW-0269">Exonuclease</keyword>
<dbReference type="InterPro" id="IPR038763">
    <property type="entry name" value="DHH_sf"/>
</dbReference>
<dbReference type="GO" id="GO:0003676">
    <property type="term" value="F:nucleic acid binding"/>
    <property type="evidence" value="ECO:0007669"/>
    <property type="project" value="InterPro"/>
</dbReference>
<feature type="domain" description="DDH" evidence="6">
    <location>
        <begin position="78"/>
        <end position="228"/>
    </location>
</feature>
<comment type="similarity">
    <text evidence="1">Belongs to the RecJ family.</text>
</comment>
<name>A0A4Z0LCM9_9FLAO</name>
<dbReference type="OrthoDB" id="9809852at2"/>
<evidence type="ECO:0000259" key="7">
    <source>
        <dbReference type="Pfam" id="PF02272"/>
    </source>
</evidence>
<evidence type="ECO:0000313" key="10">
    <source>
        <dbReference type="Proteomes" id="UP000297407"/>
    </source>
</evidence>
<dbReference type="InterPro" id="IPR051673">
    <property type="entry name" value="SSDNA_exonuclease_RecJ"/>
</dbReference>
<reference evidence="9 10" key="1">
    <citation type="submission" date="2019-04" db="EMBL/GenBank/DDBJ databases">
        <title>Flavobacterium sp. strain DS2-A Genome sequencing and assembly.</title>
        <authorList>
            <person name="Kim I."/>
        </authorList>
    </citation>
    <scope>NUCLEOTIDE SEQUENCE [LARGE SCALE GENOMIC DNA]</scope>
    <source>
        <strain evidence="9 10">DS2-A</strain>
    </source>
</reference>
<dbReference type="Gene3D" id="3.10.310.30">
    <property type="match status" value="1"/>
</dbReference>
<accession>A0A4Z0LCM9</accession>
<evidence type="ECO:0000256" key="3">
    <source>
        <dbReference type="ARBA" id="ARBA00022722"/>
    </source>
</evidence>
<dbReference type="RefSeq" id="WP_135524838.1">
    <property type="nucleotide sequence ID" value="NZ_SRLH01000001.1"/>
</dbReference>
<dbReference type="GO" id="GO:0006281">
    <property type="term" value="P:DNA repair"/>
    <property type="evidence" value="ECO:0007669"/>
    <property type="project" value="InterPro"/>
</dbReference>
<dbReference type="InterPro" id="IPR003156">
    <property type="entry name" value="DHHA1_dom"/>
</dbReference>
<evidence type="ECO:0000256" key="4">
    <source>
        <dbReference type="ARBA" id="ARBA00022801"/>
    </source>
</evidence>
<dbReference type="AlphaFoldDB" id="A0A4Z0LCM9"/>
<dbReference type="InterPro" id="IPR004610">
    <property type="entry name" value="RecJ"/>
</dbReference>
<dbReference type="SUPFAM" id="SSF64182">
    <property type="entry name" value="DHH phosphoesterases"/>
    <property type="match status" value="1"/>
</dbReference>
<evidence type="ECO:0000256" key="5">
    <source>
        <dbReference type="ARBA" id="ARBA00022839"/>
    </source>
</evidence>
<feature type="domain" description="RecJ OB" evidence="8">
    <location>
        <begin position="453"/>
        <end position="560"/>
    </location>
</feature>
<dbReference type="Gene3D" id="3.90.1640.30">
    <property type="match status" value="1"/>
</dbReference>
<dbReference type="InterPro" id="IPR001667">
    <property type="entry name" value="DDH_dom"/>
</dbReference>
<dbReference type="PANTHER" id="PTHR30255:SF2">
    <property type="entry name" value="SINGLE-STRANDED-DNA-SPECIFIC EXONUCLEASE RECJ"/>
    <property type="match status" value="1"/>
</dbReference>
<dbReference type="Proteomes" id="UP000297407">
    <property type="component" value="Unassembled WGS sequence"/>
</dbReference>
<evidence type="ECO:0000259" key="6">
    <source>
        <dbReference type="Pfam" id="PF01368"/>
    </source>
</evidence>
<dbReference type="InterPro" id="IPR041122">
    <property type="entry name" value="RecJ_OB"/>
</dbReference>
<keyword evidence="4" id="KW-0378">Hydrolase</keyword>
<evidence type="ECO:0000256" key="1">
    <source>
        <dbReference type="ARBA" id="ARBA00005915"/>
    </source>
</evidence>
<keyword evidence="3" id="KW-0540">Nuclease</keyword>
<organism evidence="9 10">
    <name type="scientific">Flavobacterium humi</name>
    <dbReference type="NCBI Taxonomy" id="2562683"/>
    <lineage>
        <taxon>Bacteria</taxon>
        <taxon>Pseudomonadati</taxon>
        <taxon>Bacteroidota</taxon>
        <taxon>Flavobacteriia</taxon>
        <taxon>Flavobacteriales</taxon>
        <taxon>Flavobacteriaceae</taxon>
        <taxon>Flavobacterium</taxon>
    </lineage>
</organism>
<feature type="domain" description="DHHA1" evidence="7">
    <location>
        <begin position="348"/>
        <end position="438"/>
    </location>
</feature>
<protein>
    <recommendedName>
        <fullName evidence="2">Single-stranded-DNA-specific exonuclease RecJ</fullName>
    </recommendedName>
</protein>
<proteinExistence type="inferred from homology"/>
<dbReference type="Pfam" id="PF01368">
    <property type="entry name" value="DHH"/>
    <property type="match status" value="1"/>
</dbReference>
<dbReference type="EMBL" id="SRLH01000001">
    <property type="protein sequence ID" value="TGD59631.1"/>
    <property type="molecule type" value="Genomic_DNA"/>
</dbReference>
<evidence type="ECO:0000256" key="2">
    <source>
        <dbReference type="ARBA" id="ARBA00019841"/>
    </source>
</evidence>
<dbReference type="PANTHER" id="PTHR30255">
    <property type="entry name" value="SINGLE-STRANDED-DNA-SPECIFIC EXONUCLEASE RECJ"/>
    <property type="match status" value="1"/>
</dbReference>
<keyword evidence="10" id="KW-1185">Reference proteome</keyword>
<gene>
    <name evidence="9" type="primary">recJ</name>
    <name evidence="9" type="ORF">E4635_01485</name>
</gene>
<evidence type="ECO:0000313" key="9">
    <source>
        <dbReference type="EMBL" id="TGD59631.1"/>
    </source>
</evidence>
<dbReference type="GO" id="GO:0006310">
    <property type="term" value="P:DNA recombination"/>
    <property type="evidence" value="ECO:0007669"/>
    <property type="project" value="InterPro"/>
</dbReference>
<dbReference type="Pfam" id="PF02272">
    <property type="entry name" value="DHHA1"/>
    <property type="match status" value="1"/>
</dbReference>
<comment type="caution">
    <text evidence="9">The sequence shown here is derived from an EMBL/GenBank/DDBJ whole genome shotgun (WGS) entry which is preliminary data.</text>
</comment>
<dbReference type="NCBIfam" id="TIGR00644">
    <property type="entry name" value="recJ"/>
    <property type="match status" value="1"/>
</dbReference>
<dbReference type="Pfam" id="PF17768">
    <property type="entry name" value="RecJ_OB"/>
    <property type="match status" value="1"/>
</dbReference>